<keyword evidence="3" id="KW-1185">Reference proteome</keyword>
<feature type="transmembrane region" description="Helical" evidence="1">
    <location>
        <begin position="163"/>
        <end position="181"/>
    </location>
</feature>
<sequence length="375" mass="41077">MDAWRVASGQEQQPGALFSPLTEMAYSKGTEMFAEAIPGFVIQAVALVTSKEKSLVAVGSLLVSATTTAMTAASGFYDIDTDPSGRKRNPDATGLVPDQARTKAFLVLLALSFCQVLAKGVAMALLVVTDIRTLLYYIVGDVGLILAYKVATNDFHSYFPLPRAASFVVSLMLRVMVKVTVDFTGTLLYRIPVLLGGTSYCFTLVTSQISVLVAVHLYNKNFEPGEGQEKLDADSTWAAAITMVIGWVCLYAYFILRVAAPKKRWTLWSSKTGRQAIVENYTKGESDENKISIFRRNKILWEKEIGGQVREWTMANWATWDREKPEWFTAKAKSSVPDSYIPGEFLAGLGGANRVRRGSAAGSVRESFREAGEGA</sequence>
<dbReference type="EMBL" id="BRYB01002412">
    <property type="protein sequence ID" value="GMI19139.1"/>
    <property type="molecule type" value="Genomic_DNA"/>
</dbReference>
<evidence type="ECO:0000313" key="2">
    <source>
        <dbReference type="EMBL" id="GMI19139.1"/>
    </source>
</evidence>
<evidence type="ECO:0000313" key="3">
    <source>
        <dbReference type="Proteomes" id="UP001165060"/>
    </source>
</evidence>
<protein>
    <submittedName>
        <fullName evidence="2">Uncharacterized protein</fullName>
    </submittedName>
</protein>
<comment type="caution">
    <text evidence="2">The sequence shown here is derived from an EMBL/GenBank/DDBJ whole genome shotgun (WGS) entry which is preliminary data.</text>
</comment>
<organism evidence="2 3">
    <name type="scientific">Tetraparma gracilis</name>
    <dbReference type="NCBI Taxonomy" id="2962635"/>
    <lineage>
        <taxon>Eukaryota</taxon>
        <taxon>Sar</taxon>
        <taxon>Stramenopiles</taxon>
        <taxon>Ochrophyta</taxon>
        <taxon>Bolidophyceae</taxon>
        <taxon>Parmales</taxon>
        <taxon>Triparmaceae</taxon>
        <taxon>Tetraparma</taxon>
    </lineage>
</organism>
<reference evidence="2 3" key="1">
    <citation type="journal article" date="2023" name="Commun. Biol.">
        <title>Genome analysis of Parmales, the sister group of diatoms, reveals the evolutionary specialization of diatoms from phago-mixotrophs to photoautotrophs.</title>
        <authorList>
            <person name="Ban H."/>
            <person name="Sato S."/>
            <person name="Yoshikawa S."/>
            <person name="Yamada K."/>
            <person name="Nakamura Y."/>
            <person name="Ichinomiya M."/>
            <person name="Sato N."/>
            <person name="Blanc-Mathieu R."/>
            <person name="Endo H."/>
            <person name="Kuwata A."/>
            <person name="Ogata H."/>
        </authorList>
    </citation>
    <scope>NUCLEOTIDE SEQUENCE [LARGE SCALE GENOMIC DNA]</scope>
</reference>
<feature type="transmembrane region" description="Helical" evidence="1">
    <location>
        <begin position="55"/>
        <end position="77"/>
    </location>
</feature>
<proteinExistence type="predicted"/>
<keyword evidence="1" id="KW-1133">Transmembrane helix</keyword>
<feature type="transmembrane region" description="Helical" evidence="1">
    <location>
        <begin position="104"/>
        <end position="127"/>
    </location>
</feature>
<dbReference type="Proteomes" id="UP001165060">
    <property type="component" value="Unassembled WGS sequence"/>
</dbReference>
<name>A0ABQ6M439_9STRA</name>
<evidence type="ECO:0000256" key="1">
    <source>
        <dbReference type="SAM" id="Phobius"/>
    </source>
</evidence>
<gene>
    <name evidence="2" type="ORF">TeGR_g14965</name>
</gene>
<keyword evidence="1" id="KW-0812">Transmembrane</keyword>
<feature type="transmembrane region" description="Helical" evidence="1">
    <location>
        <begin position="134"/>
        <end position="151"/>
    </location>
</feature>
<accession>A0ABQ6M439</accession>
<feature type="transmembrane region" description="Helical" evidence="1">
    <location>
        <begin position="193"/>
        <end position="217"/>
    </location>
</feature>
<feature type="transmembrane region" description="Helical" evidence="1">
    <location>
        <begin position="237"/>
        <end position="256"/>
    </location>
</feature>
<keyword evidence="1" id="KW-0472">Membrane</keyword>